<keyword evidence="10" id="KW-1185">Reference proteome</keyword>
<dbReference type="InterPro" id="IPR020846">
    <property type="entry name" value="MFS_dom"/>
</dbReference>
<gene>
    <name evidence="9" type="ORF">EDD36DRAFT_465283</name>
</gene>
<comment type="caution">
    <text evidence="9">The sequence shown here is derived from an EMBL/GenBank/DDBJ whole genome shotgun (WGS) entry which is preliminary data.</text>
</comment>
<feature type="transmembrane region" description="Helical" evidence="7">
    <location>
        <begin position="133"/>
        <end position="151"/>
    </location>
</feature>
<dbReference type="PRINTS" id="PR00171">
    <property type="entry name" value="SUGRTRNSPORT"/>
</dbReference>
<dbReference type="Gene3D" id="1.20.1250.20">
    <property type="entry name" value="MFS general substrate transporter like domains"/>
    <property type="match status" value="1"/>
</dbReference>
<feature type="transmembrane region" description="Helical" evidence="7">
    <location>
        <begin position="305"/>
        <end position="327"/>
    </location>
</feature>
<evidence type="ECO:0000256" key="7">
    <source>
        <dbReference type="SAM" id="Phobius"/>
    </source>
</evidence>
<evidence type="ECO:0000256" key="5">
    <source>
        <dbReference type="ARBA" id="ARBA00022989"/>
    </source>
</evidence>
<feature type="transmembrane region" description="Helical" evidence="7">
    <location>
        <begin position="163"/>
        <end position="186"/>
    </location>
</feature>
<dbReference type="AlphaFoldDB" id="A0AAN6ICT1"/>
<feature type="transmembrane region" description="Helical" evidence="7">
    <location>
        <begin position="370"/>
        <end position="390"/>
    </location>
</feature>
<evidence type="ECO:0000256" key="3">
    <source>
        <dbReference type="ARBA" id="ARBA00022448"/>
    </source>
</evidence>
<evidence type="ECO:0000313" key="9">
    <source>
        <dbReference type="EMBL" id="KAI1613147.1"/>
    </source>
</evidence>
<dbReference type="InterPro" id="IPR050360">
    <property type="entry name" value="MFS_Sugar_Transporters"/>
</dbReference>
<evidence type="ECO:0000256" key="1">
    <source>
        <dbReference type="ARBA" id="ARBA00004141"/>
    </source>
</evidence>
<keyword evidence="3" id="KW-0813">Transport</keyword>
<dbReference type="PANTHER" id="PTHR48022:SF59">
    <property type="entry name" value="MAJOR FACILITATOR SUPERFAMILY (MFS) PROFILE DOMAIN-CONTAINING PROTEIN"/>
    <property type="match status" value="1"/>
</dbReference>
<dbReference type="InterPro" id="IPR036259">
    <property type="entry name" value="MFS_trans_sf"/>
</dbReference>
<feature type="transmembrane region" description="Helical" evidence="7">
    <location>
        <begin position="108"/>
        <end position="127"/>
    </location>
</feature>
<evidence type="ECO:0000259" key="8">
    <source>
        <dbReference type="PROSITE" id="PS50850"/>
    </source>
</evidence>
<dbReference type="InterPro" id="IPR003663">
    <property type="entry name" value="Sugar/inositol_transpt"/>
</dbReference>
<keyword evidence="9" id="KW-0762">Sugar transport</keyword>
<feature type="transmembrane region" description="Helical" evidence="7">
    <location>
        <begin position="78"/>
        <end position="96"/>
    </location>
</feature>
<feature type="transmembrane region" description="Helical" evidence="7">
    <location>
        <begin position="339"/>
        <end position="361"/>
    </location>
</feature>
<feature type="transmembrane region" description="Helical" evidence="7">
    <location>
        <begin position="402"/>
        <end position="426"/>
    </location>
</feature>
<organism evidence="9 10">
    <name type="scientific">Exophiala viscosa</name>
    <dbReference type="NCBI Taxonomy" id="2486360"/>
    <lineage>
        <taxon>Eukaryota</taxon>
        <taxon>Fungi</taxon>
        <taxon>Dikarya</taxon>
        <taxon>Ascomycota</taxon>
        <taxon>Pezizomycotina</taxon>
        <taxon>Eurotiomycetes</taxon>
        <taxon>Chaetothyriomycetidae</taxon>
        <taxon>Chaetothyriales</taxon>
        <taxon>Herpotrichiellaceae</taxon>
        <taxon>Exophiala</taxon>
    </lineage>
</organism>
<evidence type="ECO:0000256" key="2">
    <source>
        <dbReference type="ARBA" id="ARBA00010992"/>
    </source>
</evidence>
<dbReference type="PROSITE" id="PS50850">
    <property type="entry name" value="MFS"/>
    <property type="match status" value="1"/>
</dbReference>
<dbReference type="PROSITE" id="PS00216">
    <property type="entry name" value="SUGAR_TRANSPORT_1"/>
    <property type="match status" value="1"/>
</dbReference>
<feature type="domain" description="Major facilitator superfamily (MFS) profile" evidence="8">
    <location>
        <begin position="35"/>
        <end position="493"/>
    </location>
</feature>
<dbReference type="EMBL" id="MU404354">
    <property type="protein sequence ID" value="KAI1613147.1"/>
    <property type="molecule type" value="Genomic_DNA"/>
</dbReference>
<keyword evidence="6 7" id="KW-0472">Membrane</keyword>
<protein>
    <submittedName>
        <fullName evidence="9">Sugar transporter</fullName>
    </submittedName>
</protein>
<dbReference type="SUPFAM" id="SSF103473">
    <property type="entry name" value="MFS general substrate transporter"/>
    <property type="match status" value="1"/>
</dbReference>
<dbReference type="InterPro" id="IPR005828">
    <property type="entry name" value="MFS_sugar_transport-like"/>
</dbReference>
<dbReference type="Proteomes" id="UP001203852">
    <property type="component" value="Unassembled WGS sequence"/>
</dbReference>
<name>A0AAN6ICT1_9EURO</name>
<dbReference type="Pfam" id="PF00083">
    <property type="entry name" value="Sugar_tr"/>
    <property type="match status" value="1"/>
</dbReference>
<feature type="transmembrane region" description="Helical" evidence="7">
    <location>
        <begin position="198"/>
        <end position="218"/>
    </location>
</feature>
<dbReference type="GO" id="GO:0016020">
    <property type="term" value="C:membrane"/>
    <property type="evidence" value="ECO:0007669"/>
    <property type="project" value="UniProtKB-SubCell"/>
</dbReference>
<dbReference type="GO" id="GO:0005351">
    <property type="term" value="F:carbohydrate:proton symporter activity"/>
    <property type="evidence" value="ECO:0007669"/>
    <property type="project" value="TreeGrafter"/>
</dbReference>
<dbReference type="PANTHER" id="PTHR48022">
    <property type="entry name" value="PLASTIDIC GLUCOSE TRANSPORTER 4"/>
    <property type="match status" value="1"/>
</dbReference>
<feature type="transmembrane region" description="Helical" evidence="7">
    <location>
        <begin position="468"/>
        <end position="487"/>
    </location>
</feature>
<evidence type="ECO:0000256" key="4">
    <source>
        <dbReference type="ARBA" id="ARBA00022692"/>
    </source>
</evidence>
<feature type="transmembrane region" description="Helical" evidence="7">
    <location>
        <begin position="438"/>
        <end position="462"/>
    </location>
</feature>
<reference evidence="9" key="1">
    <citation type="journal article" date="2022" name="bioRxiv">
        <title>Deciphering the potential niche of two novel black yeast fungi from a biological soil crust based on their genomes, phenotypes, and melanin regulation.</title>
        <authorList>
            <consortium name="DOE Joint Genome Institute"/>
            <person name="Carr E.C."/>
            <person name="Barton Q."/>
            <person name="Grambo S."/>
            <person name="Sullivan M."/>
            <person name="Renfro C.M."/>
            <person name="Kuo A."/>
            <person name="Pangilinan J."/>
            <person name="Lipzen A."/>
            <person name="Keymanesh K."/>
            <person name="Savage E."/>
            <person name="Barry K."/>
            <person name="Grigoriev I.V."/>
            <person name="Riekhof W.R."/>
            <person name="Harris S.S."/>
        </authorList>
    </citation>
    <scope>NUCLEOTIDE SEQUENCE</scope>
    <source>
        <strain evidence="9">JF 03-4F</strain>
    </source>
</reference>
<accession>A0AAN6ICT1</accession>
<evidence type="ECO:0000256" key="6">
    <source>
        <dbReference type="ARBA" id="ARBA00023136"/>
    </source>
</evidence>
<keyword evidence="4 7" id="KW-0812">Transmembrane</keyword>
<comment type="similarity">
    <text evidence="2">Belongs to the major facilitator superfamily. Sugar transporter (TC 2.A.1.1) family.</text>
</comment>
<sequence length="550" mass="60621">MGVKEIFTQSTLAKYGKAISATPREVIFNHNLILSAALYAMAGIPLCWDQGSTSTIPSLPGFQHFFGLTSSAKEIKNFVSLVYIGCGVGAGLSFFINDKIGRLWSLRLYMAIWILGQLIATAAPNLACLYASRIISGFGIGPLTVIGPVALAEIAPTEIRGLITAWFTIVLLMALFVAAFTVFGAYTNMAATRLQYQVVWFSPCIFLCFCIAGSFFVCESPRWLFLRRRHDEGIKMLTKLRGLPADHPRVAIEIRDIEESISHEMADFEPGPGGHKPFARLTGLLRETFLVPANLRRVQQAMVSYALAQLSGANAVTSYFIPILKIIGIASSKNASHSLFLSCMYSMAKFFFTVIASFFFIDALGRRKSLFVGIIIQMCSDIYIGVYIKYNQAGHVSNAASQAAIAAIFLHGFGYAVGLLILPYVFGGEIWPNRIRSFGAAITQCFHWLFYYGVSAGFPSILSSMDNWGAFLFFAGWCFIALIYVFLMVPEISGLSVEEIDDLFKGPWFNAYRRSKTPTIIASSDCEDSIVEQSMTKHTDNGKDVTEVKA</sequence>
<keyword evidence="5 7" id="KW-1133">Transmembrane helix</keyword>
<comment type="subcellular location">
    <subcellularLocation>
        <location evidence="1">Membrane</location>
        <topology evidence="1">Multi-pass membrane protein</topology>
    </subcellularLocation>
</comment>
<dbReference type="InterPro" id="IPR005829">
    <property type="entry name" value="Sugar_transporter_CS"/>
</dbReference>
<evidence type="ECO:0000313" key="10">
    <source>
        <dbReference type="Proteomes" id="UP001203852"/>
    </source>
</evidence>
<proteinExistence type="inferred from homology"/>